<dbReference type="EMBL" id="RBNJ01009857">
    <property type="protein sequence ID" value="RUS26701.1"/>
    <property type="molecule type" value="Genomic_DNA"/>
</dbReference>
<accession>A0A433QAB1</accession>
<keyword evidence="3" id="KW-1185">Reference proteome</keyword>
<protein>
    <submittedName>
        <fullName evidence="2">Uncharacterized protein</fullName>
    </submittedName>
</protein>
<evidence type="ECO:0000313" key="3">
    <source>
        <dbReference type="Proteomes" id="UP000274822"/>
    </source>
</evidence>
<evidence type="ECO:0000256" key="1">
    <source>
        <dbReference type="SAM" id="MobiDB-lite"/>
    </source>
</evidence>
<sequence length="281" mass="30924">MPPCPKNTCLLCRRDGLSTATSQHKLCSPACPYKTDITAIECTLSYLRHILDTTEAADAIALYLDNLQSEAPPSSLQSSGQSATRPTPTTHSTSFGKSSPGVMLILLAKDGDRLHDIASRCFVQGAFSHSDELKRHLETLRLNQPIDLVIAAYMWYVIIIPIFKMEQRGYGQIAIASSVTSFYGVANMIWDNQVGPHRNPISITSEKRAISGSVFPLPGVHDHVHRSHVAARLVDVCHLVFVDLGAGYVGVMRNLPLTLFPDVMENATRADLPNQPRHRKN</sequence>
<comment type="caution">
    <text evidence="2">The sequence shown here is derived from an EMBL/GenBank/DDBJ whole genome shotgun (WGS) entry which is preliminary data.</text>
</comment>
<proteinExistence type="predicted"/>
<feature type="region of interest" description="Disordered" evidence="1">
    <location>
        <begin position="71"/>
        <end position="96"/>
    </location>
</feature>
<name>A0A433QAB1_9FUNG</name>
<dbReference type="AlphaFoldDB" id="A0A433QAB1"/>
<gene>
    <name evidence="2" type="ORF">BC938DRAFT_484239</name>
</gene>
<organism evidence="2 3">
    <name type="scientific">Jimgerdemannia flammicorona</name>
    <dbReference type="NCBI Taxonomy" id="994334"/>
    <lineage>
        <taxon>Eukaryota</taxon>
        <taxon>Fungi</taxon>
        <taxon>Fungi incertae sedis</taxon>
        <taxon>Mucoromycota</taxon>
        <taxon>Mucoromycotina</taxon>
        <taxon>Endogonomycetes</taxon>
        <taxon>Endogonales</taxon>
        <taxon>Endogonaceae</taxon>
        <taxon>Jimgerdemannia</taxon>
    </lineage>
</organism>
<dbReference type="Proteomes" id="UP000274822">
    <property type="component" value="Unassembled WGS sequence"/>
</dbReference>
<evidence type="ECO:0000313" key="2">
    <source>
        <dbReference type="EMBL" id="RUS26701.1"/>
    </source>
</evidence>
<reference evidence="2 3" key="1">
    <citation type="journal article" date="2018" name="New Phytol.">
        <title>Phylogenomics of Endogonaceae and evolution of mycorrhizas within Mucoromycota.</title>
        <authorList>
            <person name="Chang Y."/>
            <person name="Desiro A."/>
            <person name="Na H."/>
            <person name="Sandor L."/>
            <person name="Lipzen A."/>
            <person name="Clum A."/>
            <person name="Barry K."/>
            <person name="Grigoriev I.V."/>
            <person name="Martin F.M."/>
            <person name="Stajich J.E."/>
            <person name="Smith M.E."/>
            <person name="Bonito G."/>
            <person name="Spatafora J.W."/>
        </authorList>
    </citation>
    <scope>NUCLEOTIDE SEQUENCE [LARGE SCALE GENOMIC DNA]</scope>
    <source>
        <strain evidence="2 3">AD002</strain>
    </source>
</reference>